<dbReference type="SUPFAM" id="SSF55073">
    <property type="entry name" value="Nucleotide cyclase"/>
    <property type="match status" value="1"/>
</dbReference>
<dbReference type="InterPro" id="IPR007195">
    <property type="entry name" value="TolB_N"/>
</dbReference>
<protein>
    <submittedName>
        <fullName evidence="2">TolB amino-terminal domain-containing protein</fullName>
    </submittedName>
</protein>
<dbReference type="PROSITE" id="PS50125">
    <property type="entry name" value="GUANYLATE_CYCLASE_2"/>
    <property type="match status" value="1"/>
</dbReference>
<feature type="domain" description="Guanylate cyclase" evidence="1">
    <location>
        <begin position="1"/>
        <end position="102"/>
    </location>
</feature>
<dbReference type="InterPro" id="IPR050697">
    <property type="entry name" value="Adenylyl/Guanylyl_Cyclase_3/4"/>
</dbReference>
<accession>A0A1I4RQL9</accession>
<sequence length="565" mass="62413">MQRDEVATHARIKDVAAVIMQCIEENGGRLVKSMGDGFLMEFGSVSSAISSGVSIQKKIAGQNVRLGNEDRVVLRIGLHVGDVIVDGDDIFGDGVIVASRLEGLAEPGSILMSQSAYGHLNGQITNQLVSMGNVELKNIDRPMAVWQWLPENSETVPADQHVSGVQHQSSKPSVAVLRFLNLSSNEGQEYLVRGICDDLQSSLSKSQLFRVVARNSSFSFDPNAVNPQQVGRALNARYIVQGSVRTAGQRIRVNATLVDTTLATEIWSDKFDGELEDVFDLQDQMTAALTAAIIPEITLAEIERTRKVRVGDLSAWDHYLRSVQLMQKMTVSSNREAIAHLQTVLDLDADFSSAWAMLSRCHVTAVYQLWGENEDEELQIAKNAARRAIETDPTNPLAYDAKAAVHVFCRQFPEAILSAQTALKLDPSLTSAYSSLASALAFTGQSKEALEICFQADHISPRDLDRSQRQMAIVIANFVGGNYETTKQECQRCILIKPNWFGVYTFLAASCAFLGEAEQSKAAISRLLEIIPQYTRTKHKERMWLQREIDRQKLLEGLEMAGLPK</sequence>
<dbReference type="Gene3D" id="3.30.70.1230">
    <property type="entry name" value="Nucleotide cyclase"/>
    <property type="match status" value="1"/>
</dbReference>
<dbReference type="PANTHER" id="PTHR43081">
    <property type="entry name" value="ADENYLATE CYCLASE, TERMINAL-DIFFERENTIATION SPECIFIC-RELATED"/>
    <property type="match status" value="1"/>
</dbReference>
<dbReference type="InterPro" id="IPR011990">
    <property type="entry name" value="TPR-like_helical_dom_sf"/>
</dbReference>
<dbReference type="Proteomes" id="UP000199144">
    <property type="component" value="Unassembled WGS sequence"/>
</dbReference>
<dbReference type="CDD" id="cd07302">
    <property type="entry name" value="CHD"/>
    <property type="match status" value="1"/>
</dbReference>
<dbReference type="InterPro" id="IPR029787">
    <property type="entry name" value="Nucleotide_cyclase"/>
</dbReference>
<dbReference type="SUPFAM" id="SSF52964">
    <property type="entry name" value="TolB, N-terminal domain"/>
    <property type="match status" value="1"/>
</dbReference>
<keyword evidence="3" id="KW-1185">Reference proteome</keyword>
<dbReference type="EMBL" id="FOTQ01000008">
    <property type="protein sequence ID" value="SFM54303.1"/>
    <property type="molecule type" value="Genomic_DNA"/>
</dbReference>
<evidence type="ECO:0000259" key="1">
    <source>
        <dbReference type="PROSITE" id="PS50125"/>
    </source>
</evidence>
<reference evidence="2 3" key="1">
    <citation type="submission" date="2016-10" db="EMBL/GenBank/DDBJ databases">
        <authorList>
            <person name="de Groot N.N."/>
        </authorList>
    </citation>
    <scope>NUCLEOTIDE SEQUENCE [LARGE SCALE GENOMIC DNA]</scope>
    <source>
        <strain evidence="2 3">DSM 15283</strain>
    </source>
</reference>
<dbReference type="SMART" id="SM00028">
    <property type="entry name" value="TPR"/>
    <property type="match status" value="3"/>
</dbReference>
<dbReference type="Pfam" id="PF00211">
    <property type="entry name" value="Guanylate_cyc"/>
    <property type="match status" value="1"/>
</dbReference>
<dbReference type="Gene3D" id="3.40.50.10070">
    <property type="entry name" value="TolB, N-terminal domain"/>
    <property type="match status" value="1"/>
</dbReference>
<dbReference type="AlphaFoldDB" id="A0A1I4RQL9"/>
<dbReference type="GO" id="GO:0015031">
    <property type="term" value="P:protein transport"/>
    <property type="evidence" value="ECO:0007669"/>
    <property type="project" value="InterPro"/>
</dbReference>
<dbReference type="GO" id="GO:0042597">
    <property type="term" value="C:periplasmic space"/>
    <property type="evidence" value="ECO:0007669"/>
    <property type="project" value="InterPro"/>
</dbReference>
<gene>
    <name evidence="2" type="ORF">SAMN04488042_108171</name>
</gene>
<dbReference type="SUPFAM" id="SSF48452">
    <property type="entry name" value="TPR-like"/>
    <property type="match status" value="1"/>
</dbReference>
<evidence type="ECO:0000313" key="2">
    <source>
        <dbReference type="EMBL" id="SFM54303.1"/>
    </source>
</evidence>
<proteinExistence type="predicted"/>
<dbReference type="PANTHER" id="PTHR43081:SF19">
    <property type="entry name" value="PH-SENSITIVE ADENYLATE CYCLASE RV1264"/>
    <property type="match status" value="1"/>
</dbReference>
<dbReference type="Pfam" id="PF04052">
    <property type="entry name" value="TolB_N"/>
    <property type="match status" value="1"/>
</dbReference>
<name>A0A1I4RQL9_9RHOB</name>
<evidence type="ECO:0000313" key="3">
    <source>
        <dbReference type="Proteomes" id="UP000199144"/>
    </source>
</evidence>
<dbReference type="GO" id="GO:0035556">
    <property type="term" value="P:intracellular signal transduction"/>
    <property type="evidence" value="ECO:0007669"/>
    <property type="project" value="InterPro"/>
</dbReference>
<dbReference type="Gene3D" id="1.25.40.10">
    <property type="entry name" value="Tetratricopeptide repeat domain"/>
    <property type="match status" value="1"/>
</dbReference>
<organism evidence="2 3">
    <name type="scientific">Shimia aestuarii</name>
    <dbReference type="NCBI Taxonomy" id="254406"/>
    <lineage>
        <taxon>Bacteria</taxon>
        <taxon>Pseudomonadati</taxon>
        <taxon>Pseudomonadota</taxon>
        <taxon>Alphaproteobacteria</taxon>
        <taxon>Rhodobacterales</taxon>
        <taxon>Roseobacteraceae</taxon>
    </lineage>
</organism>
<dbReference type="GO" id="GO:0006171">
    <property type="term" value="P:cAMP biosynthetic process"/>
    <property type="evidence" value="ECO:0007669"/>
    <property type="project" value="TreeGrafter"/>
</dbReference>
<dbReference type="GO" id="GO:0004016">
    <property type="term" value="F:adenylate cyclase activity"/>
    <property type="evidence" value="ECO:0007669"/>
    <property type="project" value="UniProtKB-ARBA"/>
</dbReference>
<dbReference type="InterPro" id="IPR019734">
    <property type="entry name" value="TPR_rpt"/>
</dbReference>
<dbReference type="STRING" id="254406.SAMN04488042_108171"/>
<dbReference type="InterPro" id="IPR001054">
    <property type="entry name" value="A/G_cyclase"/>
</dbReference>